<evidence type="ECO:0008006" key="4">
    <source>
        <dbReference type="Google" id="ProtNLM"/>
    </source>
</evidence>
<organism evidence="2 3">
    <name type="scientific">Volvox reticuliferus</name>
    <dbReference type="NCBI Taxonomy" id="1737510"/>
    <lineage>
        <taxon>Eukaryota</taxon>
        <taxon>Viridiplantae</taxon>
        <taxon>Chlorophyta</taxon>
        <taxon>core chlorophytes</taxon>
        <taxon>Chlorophyceae</taxon>
        <taxon>CS clade</taxon>
        <taxon>Chlamydomonadales</taxon>
        <taxon>Volvocaceae</taxon>
        <taxon>Volvox</taxon>
    </lineage>
</organism>
<evidence type="ECO:0000313" key="2">
    <source>
        <dbReference type="EMBL" id="GIL95666.1"/>
    </source>
</evidence>
<sequence length="1089" mass="116634">FHLRVLFVIHIHYTSKLNNNFSIPLRFLMQHNVTWVASLILGSSWRNAGIAPLCYACIRLNGGASRFLAHESFSTISAGQRRTNAERQEAHTVPYLTTDDFGRPTIVHRSSVCDADEGNGPSRTPYDATEGLRRDSRIGKFPRKALERNLKWSDDGIFYDNLTKSLPTPPFNSKTRAGRSPDVLRDGPLPRRRNCRNAETHPAGSETDAPRRNPATQTSYDASGFAAAASSRTATPPTSRRPPRHAAAMPSQPGPISRDRMLTFRLLKASSLGELDQLLRDHPTPPNMIHMAATARQAVLLGSLSQPGETKELLDRHLERLVNDTAAGAAGRATAGAGSTTGGTVGGLEARQSHVTGHSVEGRTMEVDASRALRGADLAASDATPRPEVEGENGSASSRGNGAAAAGSLAAPSLPPLREVGDVLWAYGKLQCMPPHRVWSTMLRPLLLDPTVWRQLKEVVVATEETEGGDRRRGKQRRCGAAPEASGRDDTIGRELSKVTVALARMRELDAEVWGTLARIAAKEVTAMSPRALASTLWAFGSVRMTHGSLLAASVNSVQDNLRRFNGQDLVCIMWALSRMAPPPDGTNAPAVSKAAAAAAAARVLLYGDLSDAARRCLQLRGVKPTELTTLVGVLDELAEHQQFSPRSQHVSARLLRVVSQAVRKNLSSLPVGTLVMASSAFQRVGHHDAALYQALAGAMVQRLRHMEPRHLLRAATALQDAGLSDRAFFAKVLEAAQSRLGSFKRHELLAMVEVCSRLAGGKDGCDAPTITTTGGIAITSAAVARAFLHAAILYAVTASEPIVSTSSRHATGGLQVALIAGTNSEDDTPSAAVGLVGNGKKDVGRGVGGDPMRLRHWHRLLQAAGAAGWRDHSLANRALDAVLREVRSTRRAWLTAVRVRAEERAAAAAAAGADKLQYAAPLPSPPSQSSSTAVKGAWREAAQEDEERSCLGGTASVYDTAAGDVARVVHTAALLGLQGRLDVVEAVVFGLLEALRAAEDALMPEQWQPQPQPPAGPGCQSAGKQMRLQDVVTLSPEALEQLQSGLEHFSPVLQTMESRRTRIAVHVLRQRLGLWEKHSAYGAVERAT</sequence>
<feature type="compositionally biased region" description="Low complexity" evidence="1">
    <location>
        <begin position="392"/>
        <end position="409"/>
    </location>
</feature>
<evidence type="ECO:0000313" key="3">
    <source>
        <dbReference type="Proteomes" id="UP000722791"/>
    </source>
</evidence>
<feature type="region of interest" description="Disordered" evidence="1">
    <location>
        <begin position="111"/>
        <end position="135"/>
    </location>
</feature>
<feature type="non-terminal residue" evidence="2">
    <location>
        <position position="1089"/>
    </location>
</feature>
<proteinExistence type="predicted"/>
<comment type="caution">
    <text evidence="2">The sequence shown here is derived from an EMBL/GenBank/DDBJ whole genome shotgun (WGS) entry which is preliminary data.</text>
</comment>
<reference evidence="2" key="1">
    <citation type="journal article" date="2021" name="Proc. Natl. Acad. Sci. U.S.A.">
        <title>Three genomes in the algal genus Volvox reveal the fate of a haploid sex-determining region after a transition to homothallism.</title>
        <authorList>
            <person name="Yamamoto K."/>
            <person name="Hamaji T."/>
            <person name="Kawai-Toyooka H."/>
            <person name="Matsuzaki R."/>
            <person name="Takahashi F."/>
            <person name="Nishimura Y."/>
            <person name="Kawachi M."/>
            <person name="Noguchi H."/>
            <person name="Minakuchi Y."/>
            <person name="Umen J.G."/>
            <person name="Toyoda A."/>
            <person name="Nozaki H."/>
        </authorList>
    </citation>
    <scope>NUCLEOTIDE SEQUENCE</scope>
    <source>
        <strain evidence="2">NIES-3785</strain>
    </source>
</reference>
<dbReference type="AlphaFoldDB" id="A0A8J4D4U6"/>
<feature type="compositionally biased region" description="Low complexity" evidence="1">
    <location>
        <begin position="329"/>
        <end position="338"/>
    </location>
</feature>
<feature type="region of interest" description="Disordered" evidence="1">
    <location>
        <begin position="921"/>
        <end position="942"/>
    </location>
</feature>
<dbReference type="Proteomes" id="UP000722791">
    <property type="component" value="Unassembled WGS sequence"/>
</dbReference>
<feature type="region of interest" description="Disordered" evidence="1">
    <location>
        <begin position="329"/>
        <end position="409"/>
    </location>
</feature>
<evidence type="ECO:0000256" key="1">
    <source>
        <dbReference type="SAM" id="MobiDB-lite"/>
    </source>
</evidence>
<name>A0A8J4D4U6_9CHLO</name>
<feature type="compositionally biased region" description="Basic and acidic residues" evidence="1">
    <location>
        <begin position="360"/>
        <end position="371"/>
    </location>
</feature>
<dbReference type="EMBL" id="BNCQ01000002">
    <property type="protein sequence ID" value="GIL95666.1"/>
    <property type="molecule type" value="Genomic_DNA"/>
</dbReference>
<accession>A0A8J4D4U6</accession>
<feature type="region of interest" description="Disordered" evidence="1">
    <location>
        <begin position="162"/>
        <end position="257"/>
    </location>
</feature>
<feature type="compositionally biased region" description="Low complexity" evidence="1">
    <location>
        <begin position="226"/>
        <end position="238"/>
    </location>
</feature>
<gene>
    <name evidence="2" type="ORF">Vretimale_1645</name>
</gene>
<protein>
    <recommendedName>
        <fullName evidence="4">RAP domain-containing protein</fullName>
    </recommendedName>
</protein>
<feature type="compositionally biased region" description="Polar residues" evidence="1">
    <location>
        <begin position="162"/>
        <end position="175"/>
    </location>
</feature>
<feature type="region of interest" description="Disordered" evidence="1">
    <location>
        <begin position="464"/>
        <end position="491"/>
    </location>
</feature>